<dbReference type="Proteomes" id="UP000828941">
    <property type="component" value="Chromosome 10"/>
</dbReference>
<evidence type="ECO:0000313" key="1">
    <source>
        <dbReference type="EMBL" id="KAI4318104.1"/>
    </source>
</evidence>
<proteinExistence type="predicted"/>
<keyword evidence="2" id="KW-1185">Reference proteome</keyword>
<accession>A0ACB9M1Q0</accession>
<gene>
    <name evidence="1" type="ORF">L6164_025912</name>
</gene>
<dbReference type="EMBL" id="CM039435">
    <property type="protein sequence ID" value="KAI4318104.1"/>
    <property type="molecule type" value="Genomic_DNA"/>
</dbReference>
<evidence type="ECO:0000313" key="2">
    <source>
        <dbReference type="Proteomes" id="UP000828941"/>
    </source>
</evidence>
<name>A0ACB9M1Q0_BAUVA</name>
<reference evidence="1 2" key="1">
    <citation type="journal article" date="2022" name="DNA Res.">
        <title>Chromosomal-level genome assembly of the orchid tree Bauhinia variegata (Leguminosae; Cercidoideae) supports the allotetraploid origin hypothesis of Bauhinia.</title>
        <authorList>
            <person name="Zhong Y."/>
            <person name="Chen Y."/>
            <person name="Zheng D."/>
            <person name="Pang J."/>
            <person name="Liu Y."/>
            <person name="Luo S."/>
            <person name="Meng S."/>
            <person name="Qian L."/>
            <person name="Wei D."/>
            <person name="Dai S."/>
            <person name="Zhou R."/>
        </authorList>
    </citation>
    <scope>NUCLEOTIDE SEQUENCE [LARGE SCALE GENOMIC DNA]</scope>
    <source>
        <strain evidence="1">BV-YZ2020</strain>
    </source>
</reference>
<comment type="caution">
    <text evidence="1">The sequence shown here is derived from an EMBL/GenBank/DDBJ whole genome shotgun (WGS) entry which is preliminary data.</text>
</comment>
<sequence>MSLSFLMSERSFEERLLIYHVATELYYDRKANHGNEIQPEEGNPSSPERGNVSVEDKRFLKASKILSDYMLYLLVAHPSLLLPVLTPELRSYRDTRVATVKFFHHCGKY</sequence>
<protein>
    <submittedName>
        <fullName evidence="1">Uncharacterized protein</fullName>
    </submittedName>
</protein>
<organism evidence="1 2">
    <name type="scientific">Bauhinia variegata</name>
    <name type="common">Purple orchid tree</name>
    <name type="synonym">Phanera variegata</name>
    <dbReference type="NCBI Taxonomy" id="167791"/>
    <lineage>
        <taxon>Eukaryota</taxon>
        <taxon>Viridiplantae</taxon>
        <taxon>Streptophyta</taxon>
        <taxon>Embryophyta</taxon>
        <taxon>Tracheophyta</taxon>
        <taxon>Spermatophyta</taxon>
        <taxon>Magnoliopsida</taxon>
        <taxon>eudicotyledons</taxon>
        <taxon>Gunneridae</taxon>
        <taxon>Pentapetalae</taxon>
        <taxon>rosids</taxon>
        <taxon>fabids</taxon>
        <taxon>Fabales</taxon>
        <taxon>Fabaceae</taxon>
        <taxon>Cercidoideae</taxon>
        <taxon>Cercideae</taxon>
        <taxon>Bauhiniinae</taxon>
        <taxon>Bauhinia</taxon>
    </lineage>
</organism>